<comment type="subcellular location">
    <subcellularLocation>
        <location evidence="1">Membrane</location>
    </subcellularLocation>
</comment>
<accession>A0A5N5FMM8</accession>
<evidence type="ECO:0000313" key="4">
    <source>
        <dbReference type="EMBL" id="KAB2599524.1"/>
    </source>
</evidence>
<keyword evidence="5" id="KW-1185">Reference proteome</keyword>
<gene>
    <name evidence="4" type="ORF">D8674_009795</name>
</gene>
<evidence type="ECO:0000313" key="5">
    <source>
        <dbReference type="Proteomes" id="UP000327157"/>
    </source>
</evidence>
<comment type="caution">
    <text evidence="4">The sequence shown here is derived from an EMBL/GenBank/DDBJ whole genome shotgun (WGS) entry which is preliminary data.</text>
</comment>
<dbReference type="AlphaFoldDB" id="A0A5N5FMM8"/>
<name>A0A5N5FMM8_9ROSA</name>
<sequence>MGVAMSATYTPISTAKSSDDCENPDSVPISATKSTPLSACDQIFWVLMLALLLIAFALLIGLRVSPEISSSGYKCPDFTVNGAHLTQFNYTESNRTLSYNLALNITLTNPKKKLFLELIDVKVSAYYQDKRIGQVTLMDRSMSSTPKNTTVFQNVVVQGHDMLFEQYQSVTRPAAAELYSIDVVIAFQDMYTVQRGEVIYNLRLPLSSNGTYWDADKTTNCSM</sequence>
<organism evidence="4 5">
    <name type="scientific">Pyrus ussuriensis x Pyrus communis</name>
    <dbReference type="NCBI Taxonomy" id="2448454"/>
    <lineage>
        <taxon>Eukaryota</taxon>
        <taxon>Viridiplantae</taxon>
        <taxon>Streptophyta</taxon>
        <taxon>Embryophyta</taxon>
        <taxon>Tracheophyta</taxon>
        <taxon>Spermatophyta</taxon>
        <taxon>Magnoliopsida</taxon>
        <taxon>eudicotyledons</taxon>
        <taxon>Gunneridae</taxon>
        <taxon>Pentapetalae</taxon>
        <taxon>rosids</taxon>
        <taxon>fabids</taxon>
        <taxon>Rosales</taxon>
        <taxon>Rosaceae</taxon>
        <taxon>Amygdaloideae</taxon>
        <taxon>Maleae</taxon>
        <taxon>Pyrus</taxon>
    </lineage>
</organism>
<dbReference type="EMBL" id="SMOL01000753">
    <property type="protein sequence ID" value="KAB2599524.1"/>
    <property type="molecule type" value="Genomic_DNA"/>
</dbReference>
<dbReference type="GO" id="GO:0098542">
    <property type="term" value="P:defense response to other organism"/>
    <property type="evidence" value="ECO:0007669"/>
    <property type="project" value="InterPro"/>
</dbReference>
<reference evidence="4 5" key="1">
    <citation type="submission" date="2019-09" db="EMBL/GenBank/DDBJ databases">
        <authorList>
            <person name="Ou C."/>
        </authorList>
    </citation>
    <scope>NUCLEOTIDE SEQUENCE [LARGE SCALE GENOMIC DNA]</scope>
    <source>
        <strain evidence="4">S2</strain>
        <tissue evidence="4">Leaf</tissue>
    </source>
</reference>
<evidence type="ECO:0000256" key="2">
    <source>
        <dbReference type="ARBA" id="ARBA00023136"/>
    </source>
</evidence>
<dbReference type="PANTHER" id="PTHR31234:SF2">
    <property type="entry name" value="OS05G0199100 PROTEIN"/>
    <property type="match status" value="1"/>
</dbReference>
<protein>
    <submittedName>
        <fullName evidence="4">Protein YLS9-like</fullName>
    </submittedName>
</protein>
<dbReference type="InterPro" id="IPR044839">
    <property type="entry name" value="NDR1-like"/>
</dbReference>
<keyword evidence="2 3" id="KW-0472">Membrane</keyword>
<evidence type="ECO:0000256" key="3">
    <source>
        <dbReference type="SAM" id="Phobius"/>
    </source>
</evidence>
<dbReference type="PANTHER" id="PTHR31234">
    <property type="entry name" value="LATE EMBRYOGENESIS ABUNDANT (LEA) HYDROXYPROLINE-RICH GLYCOPROTEIN FAMILY"/>
    <property type="match status" value="1"/>
</dbReference>
<feature type="transmembrane region" description="Helical" evidence="3">
    <location>
        <begin position="43"/>
        <end position="64"/>
    </location>
</feature>
<keyword evidence="3" id="KW-0812">Transmembrane</keyword>
<dbReference type="GO" id="GO:0005886">
    <property type="term" value="C:plasma membrane"/>
    <property type="evidence" value="ECO:0007669"/>
    <property type="project" value="TreeGrafter"/>
</dbReference>
<evidence type="ECO:0000256" key="1">
    <source>
        <dbReference type="ARBA" id="ARBA00004370"/>
    </source>
</evidence>
<reference evidence="5" key="2">
    <citation type="submission" date="2019-10" db="EMBL/GenBank/DDBJ databases">
        <title>A de novo genome assembly of a pear dwarfing rootstock.</title>
        <authorList>
            <person name="Wang F."/>
            <person name="Wang J."/>
            <person name="Li S."/>
            <person name="Zhang Y."/>
            <person name="Fang M."/>
            <person name="Ma L."/>
            <person name="Zhao Y."/>
            <person name="Jiang S."/>
        </authorList>
    </citation>
    <scope>NUCLEOTIDE SEQUENCE [LARGE SCALE GENOMIC DNA]</scope>
</reference>
<reference evidence="4 5" key="3">
    <citation type="submission" date="2019-11" db="EMBL/GenBank/DDBJ databases">
        <title>A de novo genome assembly of a pear dwarfing rootstock.</title>
        <authorList>
            <person name="Wang F."/>
            <person name="Wang J."/>
            <person name="Li S."/>
            <person name="Zhang Y."/>
            <person name="Fang M."/>
            <person name="Ma L."/>
            <person name="Zhao Y."/>
            <person name="Jiang S."/>
        </authorList>
    </citation>
    <scope>NUCLEOTIDE SEQUENCE [LARGE SCALE GENOMIC DNA]</scope>
    <source>
        <strain evidence="4">S2</strain>
        <tissue evidence="4">Leaf</tissue>
    </source>
</reference>
<keyword evidence="3" id="KW-1133">Transmembrane helix</keyword>
<proteinExistence type="predicted"/>
<dbReference type="Proteomes" id="UP000327157">
    <property type="component" value="Chromosome 13"/>
</dbReference>
<dbReference type="OrthoDB" id="1159001at2759"/>